<organism evidence="1 2">
    <name type="scientific">Bifidobacterium saguini DSM 23967</name>
    <dbReference type="NCBI Taxonomy" id="1437607"/>
    <lineage>
        <taxon>Bacteria</taxon>
        <taxon>Bacillati</taxon>
        <taxon>Actinomycetota</taxon>
        <taxon>Actinomycetes</taxon>
        <taxon>Bifidobacteriales</taxon>
        <taxon>Bifidobacteriaceae</taxon>
        <taxon>Bifidobacterium</taxon>
    </lineage>
</organism>
<dbReference type="Gene3D" id="3.40.50.300">
    <property type="entry name" value="P-loop containing nucleotide triphosphate hydrolases"/>
    <property type="match status" value="2"/>
</dbReference>
<sequence length="556" mass="61730">MVERDGDLLSGEHRLGSPGRRCVFAFGFVPSKSTLNLREAMWFQRRLTPGLVEGSLPSYRFTRRDRRLVEDARSVVPGLLRRMASESKRRRRELATDVDGRLPLASVSPLDLLTRDMSLRPVTAWHQTSTGRAGVLTTLTAGSGSPVIDGPVIGVDVLTHELFRFDSWATYDAWGVNGRHMTTSPDLFICGLRGNGKSYLVKVLALREIEWGRRVIVQSDRNGEWGRVAEHVGGQVVSPGGGRYLNPFALPDRPLEGMDELWRQEVVSGRKAAFMSLAEALRDPGKPFPLDTAMQTVVDRVVTSFGVGPMTLESAVDRLTDLEWIDRESPSITGFEHDPDLARLSAAAAARVFAPMVRGGTLSGMFDRESTIRLDPSSPMIVFDTSSPALNDEKLRRVYTAAVSSWIDRLLQGRDGLRRIVVGEEAWWLLSNEKLVDSLQTRQRSAGHWGCATWLIVHGVNDMTKVLGEGSELRGRAEEILNQTQTKILFRQGGTNIDLLKELIPDLSEDEEMLIPELAQGQAIWRIGREHPRLVRGLAGPTLDRLLDTSDLRSAA</sequence>
<proteinExistence type="predicted"/>
<dbReference type="EMBL" id="JGZN01000016">
    <property type="protein sequence ID" value="KFI91275.1"/>
    <property type="molecule type" value="Genomic_DNA"/>
</dbReference>
<dbReference type="GO" id="GO:0005524">
    <property type="term" value="F:ATP binding"/>
    <property type="evidence" value="ECO:0007669"/>
    <property type="project" value="UniProtKB-KW"/>
</dbReference>
<gene>
    <name evidence="1" type="ORF">BISA_1875</name>
</gene>
<dbReference type="Proteomes" id="UP000029066">
    <property type="component" value="Unassembled WGS sequence"/>
</dbReference>
<comment type="caution">
    <text evidence="1">The sequence shown here is derived from an EMBL/GenBank/DDBJ whole genome shotgun (WGS) entry which is preliminary data.</text>
</comment>
<dbReference type="AlphaFoldDB" id="A0A087D6X5"/>
<dbReference type="InterPro" id="IPR027417">
    <property type="entry name" value="P-loop_NTPase"/>
</dbReference>
<dbReference type="SUPFAM" id="SSF52540">
    <property type="entry name" value="P-loop containing nucleoside triphosphate hydrolases"/>
    <property type="match status" value="1"/>
</dbReference>
<name>A0A087D6X5_9BIFI</name>
<keyword evidence="1" id="KW-0067">ATP-binding</keyword>
<dbReference type="RefSeq" id="WP_237746144.1">
    <property type="nucleotide sequence ID" value="NZ_JDUT01000006.1"/>
</dbReference>
<reference evidence="1 2" key="1">
    <citation type="submission" date="2014-03" db="EMBL/GenBank/DDBJ databases">
        <title>Genomics of Bifidobacteria.</title>
        <authorList>
            <person name="Ventura M."/>
            <person name="Milani C."/>
            <person name="Lugli G.A."/>
        </authorList>
    </citation>
    <scope>NUCLEOTIDE SEQUENCE [LARGE SCALE GENOMIC DNA]</scope>
    <source>
        <strain evidence="1 2">DSM 23967</strain>
    </source>
</reference>
<protein>
    <submittedName>
        <fullName evidence="1">ATP-binding protein</fullName>
    </submittedName>
</protein>
<accession>A0A087D6X5</accession>
<dbReference type="STRING" id="1437607.BISA_1875"/>
<evidence type="ECO:0000313" key="1">
    <source>
        <dbReference type="EMBL" id="KFI91275.1"/>
    </source>
</evidence>
<keyword evidence="1" id="KW-0547">Nucleotide-binding</keyword>
<evidence type="ECO:0000313" key="2">
    <source>
        <dbReference type="Proteomes" id="UP000029066"/>
    </source>
</evidence>